<protein>
    <submittedName>
        <fullName evidence="4">RHS repeat protein</fullName>
    </submittedName>
</protein>
<feature type="domain" description="Outer membrane channel protein CpnT-like N-terminal" evidence="3">
    <location>
        <begin position="19"/>
        <end position="144"/>
    </location>
</feature>
<evidence type="ECO:0000313" key="4">
    <source>
        <dbReference type="EMBL" id="MBL1107002.1"/>
    </source>
</evidence>
<dbReference type="InterPro" id="IPR006530">
    <property type="entry name" value="YD"/>
</dbReference>
<feature type="domain" description="DUF6531" evidence="2">
    <location>
        <begin position="270"/>
        <end position="342"/>
    </location>
</feature>
<gene>
    <name evidence="4" type="ORF">JK361_20735</name>
</gene>
<dbReference type="Pfam" id="PF05593">
    <property type="entry name" value="RHS_repeat"/>
    <property type="match status" value="7"/>
</dbReference>
<dbReference type="InterPro" id="IPR057746">
    <property type="entry name" value="CpnT-like_N"/>
</dbReference>
<evidence type="ECO:0000313" key="5">
    <source>
        <dbReference type="Proteomes" id="UP000621386"/>
    </source>
</evidence>
<feature type="region of interest" description="Disordered" evidence="1">
    <location>
        <begin position="755"/>
        <end position="779"/>
    </location>
</feature>
<dbReference type="Pfam" id="PF20148">
    <property type="entry name" value="DUF6531"/>
    <property type="match status" value="1"/>
</dbReference>
<sequence>MPVSVEDKARHILLKLGLWWPEADSGKLRDAAKAWRAFADSVDDVRAPVHRSASSIIHNNTGESIEAFEKFWSRYAKDQDGGWLSDLAKSARGMAKALEKFADAIDDAINKLWTQIGIDAAVIAGGVTLAFFTAGLASGAAVAAADAVIEFGATMGIAVTTTVAEIAAGTLVAAAFGGVESVAVDLAVAQPLKMATGLQHGFSLDEVNQAAKDGMIFGGALGAGGGLLKASMEGGLADTTPLLLRPPSLRPDLVELGPAARNAERTPCVGEPIDVATGAMLMTQTDLTLPGSLPLEFTRTHLSSYRGGVCFGPTWISTLDECLQIDGEGVVFAAADGMRLVYPVPQPGVPTMPAKGPRWPLEWDGKPDGAMTVTDPTTGVTRTFAAPVPSPSFGVFHLALDSWTDRNGNRVDVERDDDGIPFGIRHSGGYYVAVDTQGPRITALRLLDEPPSRYRPGTTPDEGTVVMRYGYDTAGNLTEVINSSGEPLRFTYDTEGRVTRWTDRNGTWFGYLYDERGRVVRTEGVDGILSGTLTYDDTARTTTYTDSQGHVSVHRYNAEGQVEEETDPLGHVTRTRWDEYGARPVAVTDSLGRTTRYAYDASGNLTELTLPDGSVARAACNAFGQPTEAVEPGGAVWRHAYDGRGNLLTTVDPTGAETRYTHDEAGRPITITDALGHTRTIAYDAAGLPVATTDELGHTTTIRRDPFGRIVEVTDPLGHTTRLGWTIEGKQAWRQHPDGTRESWAWDAEGNLLSHTDAAGNTTHHTPGPFDVPTTRTDPDGARYEFAYDTELRLTGVTNPQGRTWSYTYDEAGRLTAEMDFNGRTLTYIHDAAGQLASRTNGAGETLHFTRDAVGRVVEQRSESGAVTTFAYGPDGGLAHAANADAEVVLERDSLGRVLSETVNGRRTTHAYDALGRRVRRVTPSGLVSEWTYDPAGRPLTLRSPVGELRFAHDPAGRETQRRLGTEVRLTQVWSPRNLLTGQSLTIGPAADGVDSLLQHRTYTHRADGYLTEIRELTSGTRRFDLDGMGRVTGVRAHGWTETYAYDTAGNMVDASAPAHDAPGEREFDGTLVRSASGTVYEHDAQGRLVRRTRRLLNGQGRTWTYVWNAEDRLTEVVTPDGDRWCYAYDPLGRRISKHRVTEDGSEHDRTEFGWDDTLLAEQTAADGRVLTWDYKPGTPRLVAQTDHEPSATRSNVSFLARLAEETNLERTARFHAVVTDPVGTPMELVSGSGDLLWQRRTTLWGTCFPVPDDAVPVDCPLRFPGQYADGETGLHYNLHRYYDPGTARYISADPLGLVPADNHHGYVRTPLTWIDPLGLSPCNYGLDDLSQAATTIKKGQLSPAGRALQKHGDPSPGNLAKRGQAHVDMYNFGKLTNSERTEIANEMIQDILTDPNVVEKVNTSASAQYGGITRDFRVPGGWGARWSWRGGQLTFEGFL</sequence>
<proteinExistence type="predicted"/>
<dbReference type="Proteomes" id="UP000621386">
    <property type="component" value="Unassembled WGS sequence"/>
</dbReference>
<comment type="caution">
    <text evidence="4">The sequence shown here is derived from an EMBL/GenBank/DDBJ whole genome shotgun (WGS) entry which is preliminary data.</text>
</comment>
<accession>A0ABS1P4L3</accession>
<dbReference type="Pfam" id="PF25547">
    <property type="entry name" value="WXG100_2"/>
    <property type="match status" value="1"/>
</dbReference>
<dbReference type="NCBIfam" id="TIGR03696">
    <property type="entry name" value="Rhs_assc_core"/>
    <property type="match status" value="1"/>
</dbReference>
<dbReference type="PANTHER" id="PTHR32305:SF15">
    <property type="entry name" value="PROTEIN RHSA-RELATED"/>
    <property type="match status" value="1"/>
</dbReference>
<dbReference type="InterPro" id="IPR045351">
    <property type="entry name" value="DUF6531"/>
</dbReference>
<dbReference type="PANTHER" id="PTHR32305">
    <property type="match status" value="1"/>
</dbReference>
<dbReference type="InterPro" id="IPR031325">
    <property type="entry name" value="RHS_repeat"/>
</dbReference>
<dbReference type="NCBIfam" id="TIGR01643">
    <property type="entry name" value="YD_repeat_2x"/>
    <property type="match status" value="11"/>
</dbReference>
<organism evidence="4 5">
    <name type="scientific">Streptomyces musisoli</name>
    <dbReference type="NCBI Taxonomy" id="2802280"/>
    <lineage>
        <taxon>Bacteria</taxon>
        <taxon>Bacillati</taxon>
        <taxon>Actinomycetota</taxon>
        <taxon>Actinomycetes</taxon>
        <taxon>Kitasatosporales</taxon>
        <taxon>Streptomycetaceae</taxon>
        <taxon>Streptomyces</taxon>
    </lineage>
</organism>
<dbReference type="EMBL" id="JAERRH010000007">
    <property type="protein sequence ID" value="MBL1107002.1"/>
    <property type="molecule type" value="Genomic_DNA"/>
</dbReference>
<dbReference type="InterPro" id="IPR022385">
    <property type="entry name" value="Rhs_assc_core"/>
</dbReference>
<evidence type="ECO:0000259" key="3">
    <source>
        <dbReference type="Pfam" id="PF25547"/>
    </source>
</evidence>
<keyword evidence="5" id="KW-1185">Reference proteome</keyword>
<reference evidence="4 5" key="1">
    <citation type="submission" date="2021-01" db="EMBL/GenBank/DDBJ databases">
        <title>WGS of actinomycetes isolated from Thailand.</title>
        <authorList>
            <person name="Thawai C."/>
        </authorList>
    </citation>
    <scope>NUCLEOTIDE SEQUENCE [LARGE SCALE GENOMIC DNA]</scope>
    <source>
        <strain evidence="4 5">CH5-8</strain>
    </source>
</reference>
<evidence type="ECO:0000256" key="1">
    <source>
        <dbReference type="SAM" id="MobiDB-lite"/>
    </source>
</evidence>
<feature type="region of interest" description="Disordered" evidence="1">
    <location>
        <begin position="1343"/>
        <end position="1362"/>
    </location>
</feature>
<dbReference type="InterPro" id="IPR050708">
    <property type="entry name" value="T6SS_VgrG/RHS"/>
</dbReference>
<name>A0ABS1P4L3_9ACTN</name>
<dbReference type="Gene3D" id="2.180.10.10">
    <property type="entry name" value="RHS repeat-associated core"/>
    <property type="match status" value="2"/>
</dbReference>
<evidence type="ECO:0000259" key="2">
    <source>
        <dbReference type="Pfam" id="PF20148"/>
    </source>
</evidence>